<accession>A0A3L8DLC5</accession>
<name>A0A3L8DLC5_OOCBI</name>
<dbReference type="AlphaFoldDB" id="A0A3L8DLC5"/>
<dbReference type="OrthoDB" id="6328726at2759"/>
<protein>
    <submittedName>
        <fullName evidence="1">Uncharacterized protein</fullName>
    </submittedName>
</protein>
<dbReference type="EMBL" id="QOIP01000006">
    <property type="protein sequence ID" value="RLU21240.1"/>
    <property type="molecule type" value="Genomic_DNA"/>
</dbReference>
<gene>
    <name evidence="1" type="ORF">DMN91_005613</name>
</gene>
<sequence length="193" mass="22993">MYRRTNILIMTELFILGHVSYGLSKRLNLTQLLIKENLVPDFYQYPLYDIPVRRDISYLPEEIYDVEDAAKQNKLQQLSRDNRGLIPEYRSLCETITRRVEIADTDYEYQPPHYHEVFCKNSLLDDDNEEIMKRALQQQCVHPGFHCVQKSRILFLARRHWESECWEPYTKKIASGCDCMWPVTTLGEIAQHY</sequence>
<evidence type="ECO:0000313" key="1">
    <source>
        <dbReference type="EMBL" id="RLU21240.1"/>
    </source>
</evidence>
<evidence type="ECO:0000313" key="2">
    <source>
        <dbReference type="Proteomes" id="UP000279307"/>
    </source>
</evidence>
<proteinExistence type="predicted"/>
<dbReference type="Proteomes" id="UP000279307">
    <property type="component" value="Chromosome 6"/>
</dbReference>
<organism evidence="1 2">
    <name type="scientific">Ooceraea biroi</name>
    <name type="common">Clonal raider ant</name>
    <name type="synonym">Cerapachys biroi</name>
    <dbReference type="NCBI Taxonomy" id="2015173"/>
    <lineage>
        <taxon>Eukaryota</taxon>
        <taxon>Metazoa</taxon>
        <taxon>Ecdysozoa</taxon>
        <taxon>Arthropoda</taxon>
        <taxon>Hexapoda</taxon>
        <taxon>Insecta</taxon>
        <taxon>Pterygota</taxon>
        <taxon>Neoptera</taxon>
        <taxon>Endopterygota</taxon>
        <taxon>Hymenoptera</taxon>
        <taxon>Apocrita</taxon>
        <taxon>Aculeata</taxon>
        <taxon>Formicoidea</taxon>
        <taxon>Formicidae</taxon>
        <taxon>Dorylinae</taxon>
        <taxon>Ooceraea</taxon>
    </lineage>
</organism>
<reference evidence="1 2" key="1">
    <citation type="journal article" date="2018" name="Genome Res.">
        <title>The genomic architecture and molecular evolution of ant odorant receptors.</title>
        <authorList>
            <person name="McKenzie S.K."/>
            <person name="Kronauer D.J.C."/>
        </authorList>
    </citation>
    <scope>NUCLEOTIDE SEQUENCE [LARGE SCALE GENOMIC DNA]</scope>
    <source>
        <strain evidence="1">Clonal line C1</strain>
    </source>
</reference>
<comment type="caution">
    <text evidence="1">The sequence shown here is derived from an EMBL/GenBank/DDBJ whole genome shotgun (WGS) entry which is preliminary data.</text>
</comment>